<dbReference type="Pfam" id="PF00588">
    <property type="entry name" value="SpoU_methylase"/>
    <property type="match status" value="1"/>
</dbReference>
<comment type="caution">
    <text evidence="5">The sequence shown here is derived from an EMBL/GenBank/DDBJ whole genome shotgun (WGS) entry which is preliminary data.</text>
</comment>
<keyword evidence="3 5" id="KW-0808">Transferase</keyword>
<dbReference type="Pfam" id="PF08032">
    <property type="entry name" value="SpoU_sub_bind"/>
    <property type="match status" value="1"/>
</dbReference>
<dbReference type="InterPro" id="IPR029026">
    <property type="entry name" value="tRNA_m1G_MTases_N"/>
</dbReference>
<dbReference type="SUPFAM" id="SSF75217">
    <property type="entry name" value="alpha/beta knot"/>
    <property type="match status" value="1"/>
</dbReference>
<comment type="similarity">
    <text evidence="1">Belongs to the class IV-like SAM-binding methyltransferase superfamily. RNA methyltransferase TrmH family.</text>
</comment>
<evidence type="ECO:0000313" key="5">
    <source>
        <dbReference type="EMBL" id="KIE04506.1"/>
    </source>
</evidence>
<dbReference type="GO" id="GO:0008173">
    <property type="term" value="F:RNA methyltransferase activity"/>
    <property type="evidence" value="ECO:0007669"/>
    <property type="project" value="InterPro"/>
</dbReference>
<dbReference type="EMBL" id="JSWE01000184">
    <property type="protein sequence ID" value="KIE04506.1"/>
    <property type="molecule type" value="Genomic_DNA"/>
</dbReference>
<dbReference type="PATRIC" id="fig|86105.3.peg.1684"/>
<gene>
    <name evidence="5" type="ORF">NF27_HQ00440</name>
</gene>
<organism evidence="5 6">
    <name type="scientific">Candidatus Jidaibacter acanthamoebae</name>
    <dbReference type="NCBI Taxonomy" id="86105"/>
    <lineage>
        <taxon>Bacteria</taxon>
        <taxon>Pseudomonadati</taxon>
        <taxon>Pseudomonadota</taxon>
        <taxon>Alphaproteobacteria</taxon>
        <taxon>Rickettsiales</taxon>
        <taxon>Candidatus Midichloriaceae</taxon>
        <taxon>Candidatus Jidaibacter</taxon>
    </lineage>
</organism>
<evidence type="ECO:0000259" key="4">
    <source>
        <dbReference type="SMART" id="SM00967"/>
    </source>
</evidence>
<dbReference type="InterPro" id="IPR013123">
    <property type="entry name" value="SpoU_subst-bd"/>
</dbReference>
<sequence>MMIKTRKNKLNKDYWIYGKHTVLAALANFRRKIYELLITQETYNEIKSTIPCKIAAKIVERYEIDKILGGNQVHQGVILKTNPLEQPNLKDFLNLSKNEISTIVIIDKINDPQNLGAILRSSAAFDADAVIITKENSVRETAVSAKASCGAIENIPLISVTNISDAIKLLKKHEFWIIGMDATGDKGFAKVNSFKKTGIIFGSEGEGLRKLTKENCDFLISIPISNKVESLNLSNAVAISLFELNKKELY</sequence>
<dbReference type="NCBIfam" id="TIGR00186">
    <property type="entry name" value="rRNA_methyl_3"/>
    <property type="match status" value="1"/>
</dbReference>
<dbReference type="SMART" id="SM00967">
    <property type="entry name" value="SpoU_sub_bind"/>
    <property type="match status" value="1"/>
</dbReference>
<dbReference type="InterPro" id="IPR029064">
    <property type="entry name" value="Ribosomal_eL30-like_sf"/>
</dbReference>
<dbReference type="GO" id="GO:0005829">
    <property type="term" value="C:cytosol"/>
    <property type="evidence" value="ECO:0007669"/>
    <property type="project" value="TreeGrafter"/>
</dbReference>
<accession>A0A0C1MXA9</accession>
<dbReference type="GO" id="GO:0032259">
    <property type="term" value="P:methylation"/>
    <property type="evidence" value="ECO:0007669"/>
    <property type="project" value="UniProtKB-KW"/>
</dbReference>
<evidence type="ECO:0000256" key="1">
    <source>
        <dbReference type="ARBA" id="ARBA00007228"/>
    </source>
</evidence>
<dbReference type="AlphaFoldDB" id="A0A0C1MXA9"/>
<feature type="domain" description="RNA 2-O ribose methyltransferase substrate binding" evidence="4">
    <location>
        <begin position="15"/>
        <end position="87"/>
    </location>
</feature>
<name>A0A0C1MXA9_9RICK</name>
<dbReference type="FunFam" id="3.40.1280.10:FF:000008">
    <property type="entry name" value="Group 3 RNA methyltransferase TrmH"/>
    <property type="match status" value="1"/>
</dbReference>
<proteinExistence type="inferred from homology"/>
<dbReference type="GO" id="GO:0003723">
    <property type="term" value="F:RNA binding"/>
    <property type="evidence" value="ECO:0007669"/>
    <property type="project" value="InterPro"/>
</dbReference>
<dbReference type="STRING" id="86105.NF27_HQ00440"/>
<evidence type="ECO:0000256" key="2">
    <source>
        <dbReference type="ARBA" id="ARBA00022603"/>
    </source>
</evidence>
<dbReference type="PANTHER" id="PTHR46429:SF1">
    <property type="entry name" value="23S RRNA (GUANOSINE-2'-O-)-METHYLTRANSFERASE RLMB"/>
    <property type="match status" value="1"/>
</dbReference>
<dbReference type="InterPro" id="IPR001537">
    <property type="entry name" value="SpoU_MeTrfase"/>
</dbReference>
<evidence type="ECO:0000256" key="3">
    <source>
        <dbReference type="ARBA" id="ARBA00022679"/>
    </source>
</evidence>
<dbReference type="Gene3D" id="3.40.1280.10">
    <property type="match status" value="1"/>
</dbReference>
<dbReference type="Proteomes" id="UP000031258">
    <property type="component" value="Unassembled WGS sequence"/>
</dbReference>
<dbReference type="InterPro" id="IPR029028">
    <property type="entry name" value="Alpha/beta_knot_MTases"/>
</dbReference>
<dbReference type="SUPFAM" id="SSF55315">
    <property type="entry name" value="L30e-like"/>
    <property type="match status" value="1"/>
</dbReference>
<dbReference type="PANTHER" id="PTHR46429">
    <property type="entry name" value="23S RRNA (GUANOSINE-2'-O-)-METHYLTRANSFERASE RLMB"/>
    <property type="match status" value="1"/>
</dbReference>
<reference evidence="5 6" key="1">
    <citation type="submission" date="2014-11" db="EMBL/GenBank/DDBJ databases">
        <title>A Rickettsiales Symbiont of Amoebae With Ancient Features.</title>
        <authorList>
            <person name="Schulz F."/>
            <person name="Martijn J."/>
            <person name="Wascher F."/>
            <person name="Kostanjsek R."/>
            <person name="Ettema T.J."/>
            <person name="Horn M."/>
        </authorList>
    </citation>
    <scope>NUCLEOTIDE SEQUENCE [LARGE SCALE GENOMIC DNA]</scope>
    <source>
        <strain evidence="5 6">UWC36</strain>
    </source>
</reference>
<keyword evidence="6" id="KW-1185">Reference proteome</keyword>
<evidence type="ECO:0000313" key="6">
    <source>
        <dbReference type="Proteomes" id="UP000031258"/>
    </source>
</evidence>
<dbReference type="CDD" id="cd18103">
    <property type="entry name" value="SpoU-like_RlmB"/>
    <property type="match status" value="1"/>
</dbReference>
<dbReference type="InterPro" id="IPR004441">
    <property type="entry name" value="rRNA_MeTrfase_TrmH"/>
</dbReference>
<protein>
    <submittedName>
        <fullName evidence="5">23S rRNA (Guanosine-2'-O-)-methyltransferase</fullName>
    </submittedName>
</protein>
<keyword evidence="2 5" id="KW-0489">Methyltransferase</keyword>
<dbReference type="Gene3D" id="3.30.1330.30">
    <property type="match status" value="1"/>
</dbReference>
<dbReference type="GO" id="GO:0006396">
    <property type="term" value="P:RNA processing"/>
    <property type="evidence" value="ECO:0007669"/>
    <property type="project" value="InterPro"/>
</dbReference>